<name>A0ABT4QQ71_9HYPH</name>
<dbReference type="InterPro" id="IPR008990">
    <property type="entry name" value="Elect_transpt_acc-like_dom_sf"/>
</dbReference>
<gene>
    <name evidence="2" type="ORF">OOJ09_05945</name>
</gene>
<accession>A0ABT4QQ71</accession>
<dbReference type="InterPro" id="IPR024690">
    <property type="entry name" value="CN_hydtase_beta_dom_C"/>
</dbReference>
<reference evidence="2" key="1">
    <citation type="submission" date="2022-11" db="EMBL/GenBank/DDBJ databases">
        <authorList>
            <person name="Coimbra C."/>
        </authorList>
    </citation>
    <scope>NUCLEOTIDE SEQUENCE</scope>
    <source>
        <strain evidence="2">Jales19</strain>
    </source>
</reference>
<comment type="caution">
    <text evidence="2">The sequence shown here is derived from an EMBL/GenBank/DDBJ whole genome shotgun (WGS) entry which is preliminary data.</text>
</comment>
<dbReference type="SUPFAM" id="SSF50090">
    <property type="entry name" value="Electron transport accessory proteins"/>
    <property type="match status" value="1"/>
</dbReference>
<keyword evidence="3" id="KW-1185">Reference proteome</keyword>
<sequence length="117" mass="13101">MNMLTTAMVPTVLATGDPARVDVEIAPKFKAGDKVTVVNLNKVDHNRLPAYIKGKVGTVTFDHGVFVFPDTSAHRKGPKPQHVYTVVFNARDLWGEAGHPRDRMYVDAWDDYLEHAR</sequence>
<evidence type="ECO:0000259" key="1">
    <source>
        <dbReference type="Pfam" id="PF02211"/>
    </source>
</evidence>
<dbReference type="Pfam" id="PF02211">
    <property type="entry name" value="NHase_beta_C"/>
    <property type="match status" value="1"/>
</dbReference>
<evidence type="ECO:0000313" key="2">
    <source>
        <dbReference type="EMBL" id="MCZ8543712.1"/>
    </source>
</evidence>
<dbReference type="RefSeq" id="WP_269904300.1">
    <property type="nucleotide sequence ID" value="NZ_JAPFQA010000002.1"/>
</dbReference>
<dbReference type="EMBL" id="JAPFQA010000002">
    <property type="protein sequence ID" value="MCZ8543712.1"/>
    <property type="molecule type" value="Genomic_DNA"/>
</dbReference>
<proteinExistence type="predicted"/>
<protein>
    <submittedName>
        <fullName evidence="2">Nitrile hydratase subunit beta</fullName>
    </submittedName>
</protein>
<evidence type="ECO:0000313" key="3">
    <source>
        <dbReference type="Proteomes" id="UP001152178"/>
    </source>
</evidence>
<dbReference type="Proteomes" id="UP001152178">
    <property type="component" value="Unassembled WGS sequence"/>
</dbReference>
<organism evidence="2 3">
    <name type="scientific">Mesorhizobium qingshengii</name>
    <dbReference type="NCBI Taxonomy" id="1165689"/>
    <lineage>
        <taxon>Bacteria</taxon>
        <taxon>Pseudomonadati</taxon>
        <taxon>Pseudomonadota</taxon>
        <taxon>Alphaproteobacteria</taxon>
        <taxon>Hyphomicrobiales</taxon>
        <taxon>Phyllobacteriaceae</taxon>
        <taxon>Mesorhizobium</taxon>
    </lineage>
</organism>
<dbReference type="Gene3D" id="2.30.30.50">
    <property type="match status" value="1"/>
</dbReference>
<feature type="domain" description="Nitrile hydratase beta subunit" evidence="1">
    <location>
        <begin position="19"/>
        <end position="114"/>
    </location>
</feature>